<organism evidence="17 18">
    <name type="scientific">Ligilactobacillus apodemi DSM 16634 = JCM 16172</name>
    <dbReference type="NCBI Taxonomy" id="1423724"/>
    <lineage>
        <taxon>Bacteria</taxon>
        <taxon>Bacillati</taxon>
        <taxon>Bacillota</taxon>
        <taxon>Bacilli</taxon>
        <taxon>Lactobacillales</taxon>
        <taxon>Lactobacillaceae</taxon>
        <taxon>Ligilactobacillus</taxon>
    </lineage>
</organism>
<keyword evidence="18" id="KW-1185">Reference proteome</keyword>
<dbReference type="SUPFAM" id="SSF47384">
    <property type="entry name" value="Homodimeric domain of signal transducing histidine kinase"/>
    <property type="match status" value="1"/>
</dbReference>
<evidence type="ECO:0000313" key="18">
    <source>
        <dbReference type="Proteomes" id="UP000051324"/>
    </source>
</evidence>
<dbReference type="AlphaFoldDB" id="A0A0R1TT92"/>
<dbReference type="InterPro" id="IPR003594">
    <property type="entry name" value="HATPase_dom"/>
</dbReference>
<evidence type="ECO:0000256" key="1">
    <source>
        <dbReference type="ARBA" id="ARBA00000085"/>
    </source>
</evidence>
<dbReference type="PROSITE" id="PS50109">
    <property type="entry name" value="HIS_KIN"/>
    <property type="match status" value="1"/>
</dbReference>
<dbReference type="PANTHER" id="PTHR45528:SF1">
    <property type="entry name" value="SENSOR HISTIDINE KINASE CPXA"/>
    <property type="match status" value="1"/>
</dbReference>
<feature type="transmembrane region" description="Helical" evidence="14">
    <location>
        <begin position="140"/>
        <end position="164"/>
    </location>
</feature>
<evidence type="ECO:0000259" key="16">
    <source>
        <dbReference type="PROSITE" id="PS50885"/>
    </source>
</evidence>
<dbReference type="GO" id="GO:0005524">
    <property type="term" value="F:ATP binding"/>
    <property type="evidence" value="ECO:0007669"/>
    <property type="project" value="UniProtKB-KW"/>
</dbReference>
<evidence type="ECO:0000259" key="15">
    <source>
        <dbReference type="PROSITE" id="PS50109"/>
    </source>
</evidence>
<reference evidence="17 18" key="1">
    <citation type="journal article" date="2015" name="Genome Announc.">
        <title>Expanding the biotechnology potential of lactobacilli through comparative genomics of 213 strains and associated genera.</title>
        <authorList>
            <person name="Sun Z."/>
            <person name="Harris H.M."/>
            <person name="McCann A."/>
            <person name="Guo C."/>
            <person name="Argimon S."/>
            <person name="Zhang W."/>
            <person name="Yang X."/>
            <person name="Jeffery I.B."/>
            <person name="Cooney J.C."/>
            <person name="Kagawa T.F."/>
            <person name="Liu W."/>
            <person name="Song Y."/>
            <person name="Salvetti E."/>
            <person name="Wrobel A."/>
            <person name="Rasinkangas P."/>
            <person name="Parkhill J."/>
            <person name="Rea M.C."/>
            <person name="O'Sullivan O."/>
            <person name="Ritari J."/>
            <person name="Douillard F.P."/>
            <person name="Paul Ross R."/>
            <person name="Yang R."/>
            <person name="Briner A.E."/>
            <person name="Felis G.E."/>
            <person name="de Vos W.M."/>
            <person name="Barrangou R."/>
            <person name="Klaenhammer T.R."/>
            <person name="Caufield P.W."/>
            <person name="Cui Y."/>
            <person name="Zhang H."/>
            <person name="O'Toole P.W."/>
        </authorList>
    </citation>
    <scope>NUCLEOTIDE SEQUENCE [LARGE SCALE GENOMIC DNA]</scope>
    <source>
        <strain evidence="17 18">DSM 16634</strain>
    </source>
</reference>
<dbReference type="GO" id="GO:0000155">
    <property type="term" value="F:phosphorelay sensor kinase activity"/>
    <property type="evidence" value="ECO:0007669"/>
    <property type="project" value="InterPro"/>
</dbReference>
<feature type="transmembrane region" description="Helical" evidence="14">
    <location>
        <begin position="12"/>
        <end position="37"/>
    </location>
</feature>
<keyword evidence="5" id="KW-0597">Phosphoprotein</keyword>
<comment type="caution">
    <text evidence="17">The sequence shown here is derived from an EMBL/GenBank/DDBJ whole genome shotgun (WGS) entry which is preliminary data.</text>
</comment>
<dbReference type="Gene3D" id="6.10.340.10">
    <property type="match status" value="1"/>
</dbReference>
<feature type="domain" description="Histidine kinase" evidence="15">
    <location>
        <begin position="227"/>
        <end position="441"/>
    </location>
</feature>
<dbReference type="Pfam" id="PF00672">
    <property type="entry name" value="HAMP"/>
    <property type="match status" value="1"/>
</dbReference>
<keyword evidence="7 14" id="KW-0812">Transmembrane</keyword>
<evidence type="ECO:0000256" key="6">
    <source>
        <dbReference type="ARBA" id="ARBA00022679"/>
    </source>
</evidence>
<dbReference type="Pfam" id="PF00512">
    <property type="entry name" value="HisKA"/>
    <property type="match status" value="1"/>
</dbReference>
<dbReference type="SMART" id="SM00304">
    <property type="entry name" value="HAMP"/>
    <property type="match status" value="1"/>
</dbReference>
<comment type="catalytic activity">
    <reaction evidence="1">
        <text>ATP + protein L-histidine = ADP + protein N-phospho-L-histidine.</text>
        <dbReference type="EC" id="2.7.13.3"/>
    </reaction>
</comment>
<dbReference type="Proteomes" id="UP000051324">
    <property type="component" value="Unassembled WGS sequence"/>
</dbReference>
<keyword evidence="10" id="KW-0067">ATP-binding</keyword>
<accession>A0A0R1TT92</accession>
<dbReference type="InterPro" id="IPR004358">
    <property type="entry name" value="Sig_transdc_His_kin-like_C"/>
</dbReference>
<evidence type="ECO:0000256" key="12">
    <source>
        <dbReference type="ARBA" id="ARBA00023012"/>
    </source>
</evidence>
<dbReference type="PROSITE" id="PS50885">
    <property type="entry name" value="HAMP"/>
    <property type="match status" value="1"/>
</dbReference>
<evidence type="ECO:0000256" key="13">
    <source>
        <dbReference type="ARBA" id="ARBA00023136"/>
    </source>
</evidence>
<dbReference type="InterPro" id="IPR036890">
    <property type="entry name" value="HATPase_C_sf"/>
</dbReference>
<dbReference type="SUPFAM" id="SSF55874">
    <property type="entry name" value="ATPase domain of HSP90 chaperone/DNA topoisomerase II/histidine kinase"/>
    <property type="match status" value="1"/>
</dbReference>
<evidence type="ECO:0000256" key="14">
    <source>
        <dbReference type="SAM" id="Phobius"/>
    </source>
</evidence>
<dbReference type="PRINTS" id="PR00344">
    <property type="entry name" value="BCTRLSENSOR"/>
</dbReference>
<dbReference type="InterPro" id="IPR003660">
    <property type="entry name" value="HAMP_dom"/>
</dbReference>
<dbReference type="InterPro" id="IPR003661">
    <property type="entry name" value="HisK_dim/P_dom"/>
</dbReference>
<keyword evidence="9" id="KW-0418">Kinase</keyword>
<dbReference type="CDD" id="cd06225">
    <property type="entry name" value="HAMP"/>
    <property type="match status" value="1"/>
</dbReference>
<dbReference type="PANTHER" id="PTHR45528">
    <property type="entry name" value="SENSOR HISTIDINE KINASE CPXA"/>
    <property type="match status" value="1"/>
</dbReference>
<evidence type="ECO:0000313" key="17">
    <source>
        <dbReference type="EMBL" id="KRL84529.1"/>
    </source>
</evidence>
<evidence type="ECO:0000256" key="7">
    <source>
        <dbReference type="ARBA" id="ARBA00022692"/>
    </source>
</evidence>
<dbReference type="InterPro" id="IPR036097">
    <property type="entry name" value="HisK_dim/P_sf"/>
</dbReference>
<evidence type="ECO:0000256" key="5">
    <source>
        <dbReference type="ARBA" id="ARBA00022553"/>
    </source>
</evidence>
<evidence type="ECO:0000256" key="11">
    <source>
        <dbReference type="ARBA" id="ARBA00022989"/>
    </source>
</evidence>
<dbReference type="Gene3D" id="3.30.565.10">
    <property type="entry name" value="Histidine kinase-like ATPase, C-terminal domain"/>
    <property type="match status" value="1"/>
</dbReference>
<protein>
    <recommendedName>
        <fullName evidence="3">histidine kinase</fullName>
        <ecNumber evidence="3">2.7.13.3</ecNumber>
    </recommendedName>
</protein>
<comment type="subcellular location">
    <subcellularLocation>
        <location evidence="2">Cell membrane</location>
        <topology evidence="2">Multi-pass membrane protein</topology>
    </subcellularLocation>
</comment>
<dbReference type="InterPro" id="IPR050398">
    <property type="entry name" value="HssS/ArlS-like"/>
</dbReference>
<keyword evidence="4" id="KW-1003">Cell membrane</keyword>
<dbReference type="EC" id="2.7.13.3" evidence="3"/>
<evidence type="ECO:0000256" key="3">
    <source>
        <dbReference type="ARBA" id="ARBA00012438"/>
    </source>
</evidence>
<dbReference type="RefSeq" id="WP_056957304.1">
    <property type="nucleotide sequence ID" value="NZ_AZFT01000050.1"/>
</dbReference>
<dbReference type="STRING" id="1423724.FC32_GL000549"/>
<sequence>MLLKRKQGSVVFRVTLWYSAFIIGLLTLVLGAAYLIAMNVNETNGISRLQASALEMSQDIEDYESFDDGIYYVIYDASGQAVQGSLPRYFKKRASYSDEKVKEVTRKGITYQYFDVRIPNSDQWLRAIRIKSGLDRELQLFLFAVLIVAPLLVLGIIFGGYRILKKAFIPIDKLTKTAHEITQDHDYSQRIAVPKRDNEISRLAVTFNEMLASIESSFEREKQFNNDVSHELRTPLAVILAESEYAKKYAENLAESQESAKIINRQALMMKSMVDQILELTRLEAKNETNFAPFDLGKLVLEQTKDQQKVFAKKGIELETTVPTNLEYVGDEVLLKRMVDNLMSNALKFAQTTVKVSLKQVEQTYILTISDDGPGIAQAEQAKIWDKFYQVQTARTKDKESGVGLGLSLVQNIVHLHHGKLQVESVVGQGATFSVYLPKIE</sequence>
<dbReference type="eggNOG" id="COG0642">
    <property type="taxonomic scope" value="Bacteria"/>
</dbReference>
<dbReference type="SMART" id="SM00387">
    <property type="entry name" value="HATPase_c"/>
    <property type="match status" value="1"/>
</dbReference>
<evidence type="ECO:0000256" key="9">
    <source>
        <dbReference type="ARBA" id="ARBA00022777"/>
    </source>
</evidence>
<gene>
    <name evidence="17" type="ORF">FC32_GL000549</name>
</gene>
<proteinExistence type="predicted"/>
<keyword evidence="6" id="KW-0808">Transferase</keyword>
<dbReference type="InterPro" id="IPR005467">
    <property type="entry name" value="His_kinase_dom"/>
</dbReference>
<evidence type="ECO:0000256" key="4">
    <source>
        <dbReference type="ARBA" id="ARBA00022475"/>
    </source>
</evidence>
<dbReference type="Pfam" id="PF02518">
    <property type="entry name" value="HATPase_c"/>
    <property type="match status" value="1"/>
</dbReference>
<dbReference type="eggNOG" id="COG2770">
    <property type="taxonomic scope" value="Bacteria"/>
</dbReference>
<dbReference type="PATRIC" id="fig|1423724.4.peg.582"/>
<keyword evidence="11 14" id="KW-1133">Transmembrane helix</keyword>
<keyword evidence="12" id="KW-0902">Two-component regulatory system</keyword>
<feature type="domain" description="HAMP" evidence="16">
    <location>
        <begin position="170"/>
        <end position="219"/>
    </location>
</feature>
<dbReference type="SUPFAM" id="SSF158472">
    <property type="entry name" value="HAMP domain-like"/>
    <property type="match status" value="1"/>
</dbReference>
<name>A0A0R1TT92_9LACO</name>
<dbReference type="CDD" id="cd00082">
    <property type="entry name" value="HisKA"/>
    <property type="match status" value="1"/>
</dbReference>
<dbReference type="Gene3D" id="1.10.287.130">
    <property type="match status" value="1"/>
</dbReference>
<dbReference type="EMBL" id="AZFT01000050">
    <property type="protein sequence ID" value="KRL84529.1"/>
    <property type="molecule type" value="Genomic_DNA"/>
</dbReference>
<keyword evidence="8" id="KW-0547">Nucleotide-binding</keyword>
<dbReference type="GO" id="GO:0005886">
    <property type="term" value="C:plasma membrane"/>
    <property type="evidence" value="ECO:0007669"/>
    <property type="project" value="UniProtKB-SubCell"/>
</dbReference>
<evidence type="ECO:0000256" key="10">
    <source>
        <dbReference type="ARBA" id="ARBA00022840"/>
    </source>
</evidence>
<dbReference type="SMART" id="SM00388">
    <property type="entry name" value="HisKA"/>
    <property type="match status" value="1"/>
</dbReference>
<evidence type="ECO:0000256" key="2">
    <source>
        <dbReference type="ARBA" id="ARBA00004651"/>
    </source>
</evidence>
<dbReference type="FunFam" id="3.30.565.10:FF:000006">
    <property type="entry name" value="Sensor histidine kinase WalK"/>
    <property type="match status" value="1"/>
</dbReference>
<keyword evidence="13 14" id="KW-0472">Membrane</keyword>
<evidence type="ECO:0000256" key="8">
    <source>
        <dbReference type="ARBA" id="ARBA00022741"/>
    </source>
</evidence>